<dbReference type="SUPFAM" id="SSF57667">
    <property type="entry name" value="beta-beta-alpha zinc fingers"/>
    <property type="match status" value="1"/>
</dbReference>
<protein>
    <recommendedName>
        <fullName evidence="1">C2H2-type domain-containing protein</fullName>
    </recommendedName>
</protein>
<reference evidence="2 3" key="1">
    <citation type="journal article" date="2019" name="Int. J. Syst. Evol. Microbiol.">
        <title>The Global Catalogue of Microorganisms (GCM) 10K type strain sequencing project: providing services to taxonomists for standard genome sequencing and annotation.</title>
        <authorList>
            <consortium name="The Broad Institute Genomics Platform"/>
            <consortium name="The Broad Institute Genome Sequencing Center for Infectious Disease"/>
            <person name="Wu L."/>
            <person name="Ma J."/>
        </authorList>
    </citation>
    <scope>NUCLEOTIDE SEQUENCE [LARGE SCALE GENOMIC DNA]</scope>
    <source>
        <strain evidence="2 3">DSM 29988</strain>
    </source>
</reference>
<name>A0ABD5ZEX0_9EURY</name>
<sequence>MSSTDERRADFTCDLCGEHFDTKAELLEHVSVYHEIDSDERA</sequence>
<dbReference type="AlphaFoldDB" id="A0ABD5ZEX0"/>
<evidence type="ECO:0000313" key="3">
    <source>
        <dbReference type="Proteomes" id="UP001596481"/>
    </source>
</evidence>
<dbReference type="InterPro" id="IPR036236">
    <property type="entry name" value="Znf_C2H2_sf"/>
</dbReference>
<accession>A0ABD5ZEX0</accession>
<dbReference type="PROSITE" id="PS50157">
    <property type="entry name" value="ZINC_FINGER_C2H2_2"/>
    <property type="match status" value="1"/>
</dbReference>
<dbReference type="SMART" id="SM00355">
    <property type="entry name" value="ZnF_C2H2"/>
    <property type="match status" value="1"/>
</dbReference>
<proteinExistence type="predicted"/>
<dbReference type="PROSITE" id="PS00028">
    <property type="entry name" value="ZINC_FINGER_C2H2_1"/>
    <property type="match status" value="1"/>
</dbReference>
<dbReference type="InterPro" id="IPR013087">
    <property type="entry name" value="Znf_C2H2_type"/>
</dbReference>
<gene>
    <name evidence="2" type="ORF">ACFQJC_09170</name>
</gene>
<keyword evidence="3" id="KW-1185">Reference proteome</keyword>
<dbReference type="EMBL" id="JBHTAA010000005">
    <property type="protein sequence ID" value="MFC7203684.1"/>
    <property type="molecule type" value="Genomic_DNA"/>
</dbReference>
<evidence type="ECO:0000313" key="2">
    <source>
        <dbReference type="EMBL" id="MFC7203684.1"/>
    </source>
</evidence>
<evidence type="ECO:0000259" key="1">
    <source>
        <dbReference type="PROSITE" id="PS50157"/>
    </source>
</evidence>
<organism evidence="2 3">
    <name type="scientific">Haloferax namakaokahaiae</name>
    <dbReference type="NCBI Taxonomy" id="1748331"/>
    <lineage>
        <taxon>Archaea</taxon>
        <taxon>Methanobacteriati</taxon>
        <taxon>Methanobacteriota</taxon>
        <taxon>Stenosarchaea group</taxon>
        <taxon>Halobacteria</taxon>
        <taxon>Halobacteriales</taxon>
        <taxon>Haloferacaceae</taxon>
        <taxon>Haloferax</taxon>
    </lineage>
</organism>
<dbReference type="Proteomes" id="UP001596481">
    <property type="component" value="Unassembled WGS sequence"/>
</dbReference>
<dbReference type="RefSeq" id="WP_390223021.1">
    <property type="nucleotide sequence ID" value="NZ_JBHTAA010000005.1"/>
</dbReference>
<comment type="caution">
    <text evidence="2">The sequence shown here is derived from an EMBL/GenBank/DDBJ whole genome shotgun (WGS) entry which is preliminary data.</text>
</comment>
<feature type="domain" description="C2H2-type" evidence="1">
    <location>
        <begin position="11"/>
        <end position="39"/>
    </location>
</feature>